<keyword evidence="3" id="KW-1185">Reference proteome</keyword>
<name>A0A2T8FAA1_9ACTN</name>
<dbReference type="EMBL" id="QDGZ01000004">
    <property type="protein sequence ID" value="PVG82610.1"/>
    <property type="molecule type" value="Genomic_DNA"/>
</dbReference>
<sequence length="227" mass="23281">MSGLPRAALLAAAPVLLAQGRRVRRDTPQLPEAAGTTGRVGPAGEALRLLVAGDSVAVGVGLEDHADSLAGRVSRLLHEQTGRPVEWQVAARSGATAGTARGRVVGLVADAAIVSVGVNDVLGMHSDARWERELEALLAALPVGIPAALLGVPDLSRFPALPRPLADLLGARARRLDAIGAHVAARRGVHHLRLAGRILEGGYAADGFHPSAAAHALIAEEVAPLLV</sequence>
<accession>A0A2T8FAA1</accession>
<dbReference type="OrthoDB" id="9804395at2"/>
<dbReference type="InterPro" id="IPR036514">
    <property type="entry name" value="SGNH_hydro_sf"/>
</dbReference>
<gene>
    <name evidence="2" type="ORF">DDE18_09545</name>
</gene>
<organism evidence="2 3">
    <name type="scientific">Nocardioides gansuensis</name>
    <dbReference type="NCBI Taxonomy" id="2138300"/>
    <lineage>
        <taxon>Bacteria</taxon>
        <taxon>Bacillati</taxon>
        <taxon>Actinomycetota</taxon>
        <taxon>Actinomycetes</taxon>
        <taxon>Propionibacteriales</taxon>
        <taxon>Nocardioidaceae</taxon>
        <taxon>Nocardioides</taxon>
    </lineage>
</organism>
<protein>
    <submittedName>
        <fullName evidence="2">SGNH hydrolase</fullName>
    </submittedName>
</protein>
<comment type="caution">
    <text evidence="2">The sequence shown here is derived from an EMBL/GenBank/DDBJ whole genome shotgun (WGS) entry which is preliminary data.</text>
</comment>
<dbReference type="CDD" id="cd01836">
    <property type="entry name" value="FeeA_FeeB_like"/>
    <property type="match status" value="1"/>
</dbReference>
<evidence type="ECO:0000313" key="2">
    <source>
        <dbReference type="EMBL" id="PVG82610.1"/>
    </source>
</evidence>
<dbReference type="RefSeq" id="WP_116572043.1">
    <property type="nucleotide sequence ID" value="NZ_QDGZ01000004.1"/>
</dbReference>
<feature type="domain" description="SGNH hydrolase-type esterase" evidence="1">
    <location>
        <begin position="52"/>
        <end position="217"/>
    </location>
</feature>
<dbReference type="Pfam" id="PF13472">
    <property type="entry name" value="Lipase_GDSL_2"/>
    <property type="match status" value="1"/>
</dbReference>
<dbReference type="SUPFAM" id="SSF52266">
    <property type="entry name" value="SGNH hydrolase"/>
    <property type="match status" value="1"/>
</dbReference>
<dbReference type="Proteomes" id="UP000246018">
    <property type="component" value="Unassembled WGS sequence"/>
</dbReference>
<evidence type="ECO:0000313" key="3">
    <source>
        <dbReference type="Proteomes" id="UP000246018"/>
    </source>
</evidence>
<dbReference type="GO" id="GO:0016787">
    <property type="term" value="F:hydrolase activity"/>
    <property type="evidence" value="ECO:0007669"/>
    <property type="project" value="UniProtKB-KW"/>
</dbReference>
<dbReference type="Gene3D" id="3.40.50.1110">
    <property type="entry name" value="SGNH hydrolase"/>
    <property type="match status" value="1"/>
</dbReference>
<proteinExistence type="predicted"/>
<dbReference type="AlphaFoldDB" id="A0A2T8FAA1"/>
<reference evidence="2 3" key="1">
    <citation type="submission" date="2018-04" db="EMBL/GenBank/DDBJ databases">
        <title>Genome of Nocardioides gansuensis WSJ-1.</title>
        <authorList>
            <person name="Wu S."/>
            <person name="Wang G."/>
        </authorList>
    </citation>
    <scope>NUCLEOTIDE SEQUENCE [LARGE SCALE GENOMIC DNA]</scope>
    <source>
        <strain evidence="2 3">WSJ-1</strain>
    </source>
</reference>
<evidence type="ECO:0000259" key="1">
    <source>
        <dbReference type="Pfam" id="PF13472"/>
    </source>
</evidence>
<keyword evidence="2" id="KW-0378">Hydrolase</keyword>
<dbReference type="InterPro" id="IPR013830">
    <property type="entry name" value="SGNH_hydro"/>
</dbReference>